<keyword evidence="2 8" id="KW-0808">Transferase</keyword>
<keyword evidence="4 8" id="KW-0547">Nucleotide-binding</keyword>
<evidence type="ECO:0000313" key="11">
    <source>
        <dbReference type="Proteomes" id="UP000277582"/>
    </source>
</evidence>
<dbReference type="PANTHER" id="PTHR19136:SF81">
    <property type="entry name" value="MOLYBDENUM COFACTOR GUANYLYLTRANSFERASE"/>
    <property type="match status" value="1"/>
</dbReference>
<keyword evidence="1 8" id="KW-0963">Cytoplasm</keyword>
<feature type="binding site" evidence="8">
    <location>
        <position position="72"/>
    </location>
    <ligand>
        <name>GTP</name>
        <dbReference type="ChEBI" id="CHEBI:37565"/>
    </ligand>
</feature>
<comment type="domain">
    <text evidence="8">The N-terminal domain determines nucleotide recognition and specific binding, while the C-terminal domain determines the specific binding to the target protein.</text>
</comment>
<dbReference type="GO" id="GO:0061603">
    <property type="term" value="F:molybdenum cofactor guanylyltransferase activity"/>
    <property type="evidence" value="ECO:0007669"/>
    <property type="project" value="UniProtKB-EC"/>
</dbReference>
<dbReference type="CDD" id="cd02503">
    <property type="entry name" value="MobA"/>
    <property type="match status" value="1"/>
</dbReference>
<keyword evidence="7 8" id="KW-0501">Molybdenum cofactor biosynthesis</keyword>
<keyword evidence="11" id="KW-1185">Reference proteome</keyword>
<evidence type="ECO:0000256" key="5">
    <source>
        <dbReference type="ARBA" id="ARBA00022842"/>
    </source>
</evidence>
<dbReference type="Pfam" id="PF12804">
    <property type="entry name" value="NTP_transf_3"/>
    <property type="match status" value="1"/>
</dbReference>
<dbReference type="InterPro" id="IPR013482">
    <property type="entry name" value="Molybde_CF_guanTrfase"/>
</dbReference>
<gene>
    <name evidence="8" type="primary">mobA</name>
    <name evidence="10" type="ORF">D6D85_15480</name>
</gene>
<dbReference type="OrthoDB" id="28434at2157"/>
<dbReference type="GO" id="GO:0005737">
    <property type="term" value="C:cytoplasm"/>
    <property type="evidence" value="ECO:0007669"/>
    <property type="project" value="UniProtKB-SubCell"/>
</dbReference>
<reference evidence="10 11" key="1">
    <citation type="submission" date="2018-10" db="EMBL/GenBank/DDBJ databases">
        <title>Co-occurring genomic capacity for anaerobic methane metabolism and dissimilatory sulfite reduction discovered in the Korarchaeota.</title>
        <authorList>
            <person name="Mckay L.J."/>
            <person name="Dlakic M."/>
            <person name="Fields M.W."/>
            <person name="Delmont T.O."/>
            <person name="Eren A.M."/>
            <person name="Jay Z.J."/>
            <person name="Klingelsmith K.B."/>
            <person name="Rusch D.B."/>
            <person name="Inskeep W.P."/>
        </authorList>
    </citation>
    <scope>NUCLEOTIDE SEQUENCE [LARGE SCALE GENOMIC DNA]</scope>
    <source>
        <strain evidence="10 11">MDKW</strain>
    </source>
</reference>
<dbReference type="InterPro" id="IPR029044">
    <property type="entry name" value="Nucleotide-diphossugar_trans"/>
</dbReference>
<keyword evidence="6 8" id="KW-0342">GTP-binding</keyword>
<comment type="caution">
    <text evidence="10">The sequence shown here is derived from an EMBL/GenBank/DDBJ whole genome shotgun (WGS) entry which is preliminary data.</text>
</comment>
<feature type="binding site" evidence="8">
    <location>
        <position position="26"/>
    </location>
    <ligand>
        <name>GTP</name>
        <dbReference type="ChEBI" id="CHEBI:37565"/>
    </ligand>
</feature>
<organism evidence="10 11">
    <name type="scientific">Candidatus Methanodesulfokora washburnensis</name>
    <dbReference type="NCBI Taxonomy" id="2478471"/>
    <lineage>
        <taxon>Archaea</taxon>
        <taxon>Thermoproteota</taxon>
        <taxon>Candidatus Korarchaeia</taxon>
        <taxon>Candidatus Korarchaeia incertae sedis</taxon>
        <taxon>Candidatus Methanodesulfokora</taxon>
    </lineage>
</organism>
<protein>
    <recommendedName>
        <fullName evidence="8">Probable molybdenum cofactor guanylyltransferase</fullName>
        <shortName evidence="8">MoCo guanylyltransferase</shortName>
        <ecNumber evidence="8">2.7.7.77</ecNumber>
    </recommendedName>
    <alternativeName>
        <fullName evidence="8">GTP:molybdopterin guanylyltransferase</fullName>
    </alternativeName>
    <alternativeName>
        <fullName evidence="8">Mo-MPT guanylyltransferase</fullName>
    </alternativeName>
    <alternativeName>
        <fullName evidence="8">Molybdopterin guanylyltransferase</fullName>
    </alternativeName>
    <alternativeName>
        <fullName evidence="8">Molybdopterin-guanine dinucleotide synthase</fullName>
        <shortName evidence="8">MGD synthase</shortName>
    </alternativeName>
</protein>
<dbReference type="HAMAP" id="MF_00316">
    <property type="entry name" value="MobA"/>
    <property type="match status" value="1"/>
</dbReference>
<dbReference type="GO" id="GO:0006777">
    <property type="term" value="P:Mo-molybdopterin cofactor biosynthetic process"/>
    <property type="evidence" value="ECO:0007669"/>
    <property type="project" value="UniProtKB-KW"/>
</dbReference>
<accession>A0A3R9RK64</accession>
<keyword evidence="10" id="KW-0548">Nucleotidyltransferase</keyword>
<dbReference type="SUPFAM" id="SSF53448">
    <property type="entry name" value="Nucleotide-diphospho-sugar transferases"/>
    <property type="match status" value="1"/>
</dbReference>
<evidence type="ECO:0000259" key="9">
    <source>
        <dbReference type="Pfam" id="PF12804"/>
    </source>
</evidence>
<evidence type="ECO:0000256" key="6">
    <source>
        <dbReference type="ARBA" id="ARBA00023134"/>
    </source>
</evidence>
<comment type="caution">
    <text evidence="8">Lacks conserved residue(s) required for the propagation of feature annotation.</text>
</comment>
<dbReference type="RefSeq" id="WP_125672863.1">
    <property type="nucleotide sequence ID" value="NZ_RCOS01000170.1"/>
</dbReference>
<evidence type="ECO:0000256" key="2">
    <source>
        <dbReference type="ARBA" id="ARBA00022679"/>
    </source>
</evidence>
<comment type="function">
    <text evidence="8">Transfers a GMP moiety from GTP to Mo-molybdopterin (Mo-MPT) cofactor (Moco or molybdenum cofactor) to form Mo-molybdopterin guanine dinucleotide (Mo-MGD) cofactor.</text>
</comment>
<feature type="domain" description="MobA-like NTP transferase" evidence="9">
    <location>
        <begin position="10"/>
        <end position="166"/>
    </location>
</feature>
<dbReference type="EMBL" id="RCOS01000170">
    <property type="protein sequence ID" value="RSN71733.1"/>
    <property type="molecule type" value="Genomic_DNA"/>
</dbReference>
<sequence length="201" mass="22828">MNDRITDIAGAILAGGKNTRMGGVEKSFIKINGIPIIERTINLLNGIFDEILIITNKPENYIKYKNCLIVTDIIKDIGPLGAVLTAINRTSKPAVFCVACDMPFLDGSIISRQLSYFKKGDFDALVPRIGEFIEPLHAIYAKRIEEKMLHFVKRSPDLSIRRFLREINVGYWELEDNPFHRKVFKNLNTIEDVYEIGGQLK</sequence>
<evidence type="ECO:0000256" key="7">
    <source>
        <dbReference type="ARBA" id="ARBA00023150"/>
    </source>
</evidence>
<keyword evidence="3 8" id="KW-0479">Metal-binding</keyword>
<evidence type="ECO:0000313" key="10">
    <source>
        <dbReference type="EMBL" id="RSN71733.1"/>
    </source>
</evidence>
<dbReference type="GO" id="GO:0046872">
    <property type="term" value="F:metal ion binding"/>
    <property type="evidence" value="ECO:0007669"/>
    <property type="project" value="UniProtKB-KW"/>
</dbReference>
<evidence type="ECO:0000256" key="3">
    <source>
        <dbReference type="ARBA" id="ARBA00022723"/>
    </source>
</evidence>
<feature type="binding site" evidence="8">
    <location>
        <position position="101"/>
    </location>
    <ligand>
        <name>Mg(2+)</name>
        <dbReference type="ChEBI" id="CHEBI:18420"/>
    </ligand>
</feature>
<dbReference type="InterPro" id="IPR025877">
    <property type="entry name" value="MobA-like_NTP_Trfase"/>
</dbReference>
<keyword evidence="5 8" id="KW-0460">Magnesium</keyword>
<dbReference type="EC" id="2.7.7.77" evidence="8"/>
<evidence type="ECO:0000256" key="4">
    <source>
        <dbReference type="ARBA" id="ARBA00022741"/>
    </source>
</evidence>
<dbReference type="Gene3D" id="3.90.550.10">
    <property type="entry name" value="Spore Coat Polysaccharide Biosynthesis Protein SpsA, Chain A"/>
    <property type="match status" value="1"/>
</dbReference>
<comment type="subcellular location">
    <subcellularLocation>
        <location evidence="8">Cytoplasm</location>
    </subcellularLocation>
</comment>
<dbReference type="AlphaFoldDB" id="A0A3R9RK64"/>
<comment type="catalytic activity">
    <reaction evidence="8">
        <text>Mo-molybdopterin + GTP + H(+) = Mo-molybdopterin guanine dinucleotide + diphosphate</text>
        <dbReference type="Rhea" id="RHEA:34243"/>
        <dbReference type="ChEBI" id="CHEBI:15378"/>
        <dbReference type="ChEBI" id="CHEBI:33019"/>
        <dbReference type="ChEBI" id="CHEBI:37565"/>
        <dbReference type="ChEBI" id="CHEBI:71302"/>
        <dbReference type="ChEBI" id="CHEBI:71310"/>
        <dbReference type="EC" id="2.7.7.77"/>
    </reaction>
</comment>
<comment type="cofactor">
    <cofactor evidence="8">
        <name>Mg(2+)</name>
        <dbReference type="ChEBI" id="CHEBI:18420"/>
    </cofactor>
</comment>
<dbReference type="Proteomes" id="UP000277582">
    <property type="component" value="Unassembled WGS sequence"/>
</dbReference>
<feature type="binding site" evidence="8">
    <location>
        <position position="101"/>
    </location>
    <ligand>
        <name>GTP</name>
        <dbReference type="ChEBI" id="CHEBI:37565"/>
    </ligand>
</feature>
<dbReference type="PANTHER" id="PTHR19136">
    <property type="entry name" value="MOLYBDENUM COFACTOR GUANYLYLTRANSFERASE"/>
    <property type="match status" value="1"/>
</dbReference>
<evidence type="ECO:0000256" key="1">
    <source>
        <dbReference type="ARBA" id="ARBA00022490"/>
    </source>
</evidence>
<evidence type="ECO:0000256" key="8">
    <source>
        <dbReference type="HAMAP-Rule" id="MF_00316"/>
    </source>
</evidence>
<dbReference type="GO" id="GO:0005525">
    <property type="term" value="F:GTP binding"/>
    <property type="evidence" value="ECO:0007669"/>
    <property type="project" value="UniProtKB-UniRule"/>
</dbReference>
<proteinExistence type="inferred from homology"/>
<comment type="similarity">
    <text evidence="8">Belongs to the MobA family.</text>
</comment>
<name>A0A3R9RK64_9CREN</name>
<feature type="binding site" evidence="8">
    <location>
        <begin position="13"/>
        <end position="15"/>
    </location>
    <ligand>
        <name>GTP</name>
        <dbReference type="ChEBI" id="CHEBI:37565"/>
    </ligand>
</feature>